<dbReference type="EMBL" id="BK014653">
    <property type="protein sequence ID" value="DAD66046.1"/>
    <property type="molecule type" value="Genomic_DNA"/>
</dbReference>
<organism evidence="1">
    <name type="scientific">Siphoviridae sp. ctDmQ3</name>
    <dbReference type="NCBI Taxonomy" id="2823570"/>
    <lineage>
        <taxon>Viruses</taxon>
        <taxon>Duplodnaviria</taxon>
        <taxon>Heunggongvirae</taxon>
        <taxon>Uroviricota</taxon>
        <taxon>Caudoviricetes</taxon>
    </lineage>
</organism>
<evidence type="ECO:0000313" key="1">
    <source>
        <dbReference type="EMBL" id="DAD66046.1"/>
    </source>
</evidence>
<accession>A0A8S5L824</accession>
<name>A0A8S5L824_9CAUD</name>
<protein>
    <submittedName>
        <fullName evidence="1">Uncharacterized protein</fullName>
    </submittedName>
</protein>
<reference evidence="1" key="1">
    <citation type="journal article" date="2021" name="Proc. Natl. Acad. Sci. U.S.A.">
        <title>A Catalog of Tens of Thousands of Viruses from Human Metagenomes Reveals Hidden Associations with Chronic Diseases.</title>
        <authorList>
            <person name="Tisza M.J."/>
            <person name="Buck C.B."/>
        </authorList>
    </citation>
    <scope>NUCLEOTIDE SEQUENCE</scope>
    <source>
        <strain evidence="1">CtDmQ3</strain>
    </source>
</reference>
<sequence>MILSIEKVDTYIFKYSCYRCIIYSSKSERETVL</sequence>
<proteinExistence type="predicted"/>